<reference evidence="14 15" key="1">
    <citation type="submission" date="2024-07" db="EMBL/GenBank/DDBJ databases">
        <title>Description of Labrys sedimenti sp. nov., isolated from a diclofenac-degrading enrichment culture.</title>
        <authorList>
            <person name="Tancsics A."/>
            <person name="Csepanyi A."/>
        </authorList>
    </citation>
    <scope>NUCLEOTIDE SEQUENCE [LARGE SCALE GENOMIC DNA]</scope>
    <source>
        <strain evidence="14 15">LMG 23578</strain>
    </source>
</reference>
<feature type="signal peptide" evidence="10">
    <location>
        <begin position="1"/>
        <end position="27"/>
    </location>
</feature>
<feature type="transmembrane region" description="Helical" evidence="9">
    <location>
        <begin position="410"/>
        <end position="435"/>
    </location>
</feature>
<protein>
    <submittedName>
        <fullName evidence="14">DUF3772 domain-containing protein</fullName>
    </submittedName>
</protein>
<evidence type="ECO:0000256" key="10">
    <source>
        <dbReference type="SAM" id="SignalP"/>
    </source>
</evidence>
<feature type="transmembrane region" description="Helical" evidence="9">
    <location>
        <begin position="701"/>
        <end position="719"/>
    </location>
</feature>
<keyword evidence="15" id="KW-1185">Reference proteome</keyword>
<dbReference type="Gene3D" id="3.30.70.100">
    <property type="match status" value="1"/>
</dbReference>
<dbReference type="PANTHER" id="PTHR30347">
    <property type="entry name" value="POTASSIUM CHANNEL RELATED"/>
    <property type="match status" value="1"/>
</dbReference>
<evidence type="ECO:0000256" key="3">
    <source>
        <dbReference type="ARBA" id="ARBA00022475"/>
    </source>
</evidence>
<keyword evidence="7" id="KW-0175">Coiled coil</keyword>
<dbReference type="Gene3D" id="1.10.287.1260">
    <property type="match status" value="1"/>
</dbReference>
<evidence type="ECO:0000256" key="6">
    <source>
        <dbReference type="ARBA" id="ARBA00023136"/>
    </source>
</evidence>
<dbReference type="PANTHER" id="PTHR30347:SF9">
    <property type="entry name" value="MINICONDUCTANCE MECHANOSENSITIVE CHANNEL MSCM"/>
    <property type="match status" value="1"/>
</dbReference>
<evidence type="ECO:0000313" key="15">
    <source>
        <dbReference type="Proteomes" id="UP001555786"/>
    </source>
</evidence>
<feature type="chain" id="PRO_5045650797" evidence="10">
    <location>
        <begin position="28"/>
        <end position="957"/>
    </location>
</feature>
<dbReference type="SUPFAM" id="SSF82861">
    <property type="entry name" value="Mechanosensitive channel protein MscS (YggB), transmembrane region"/>
    <property type="match status" value="1"/>
</dbReference>
<evidence type="ECO:0000256" key="5">
    <source>
        <dbReference type="ARBA" id="ARBA00022989"/>
    </source>
</evidence>
<dbReference type="Proteomes" id="UP001555786">
    <property type="component" value="Unassembled WGS sequence"/>
</dbReference>
<evidence type="ECO:0000259" key="11">
    <source>
        <dbReference type="Pfam" id="PF00924"/>
    </source>
</evidence>
<keyword evidence="10" id="KW-0732">Signal</keyword>
<name>A0ABV3PUU5_9HYPH</name>
<dbReference type="Pfam" id="PF12607">
    <property type="entry name" value="DUF3772"/>
    <property type="match status" value="1"/>
</dbReference>
<dbReference type="Gene3D" id="2.30.30.60">
    <property type="match status" value="1"/>
</dbReference>
<accession>A0ABV3PUU5</accession>
<evidence type="ECO:0000256" key="1">
    <source>
        <dbReference type="ARBA" id="ARBA00004651"/>
    </source>
</evidence>
<feature type="domain" description="Mechanosensitive ion channel MscS" evidence="11">
    <location>
        <begin position="747"/>
        <end position="812"/>
    </location>
</feature>
<dbReference type="InterPro" id="IPR023408">
    <property type="entry name" value="MscS_beta-dom_sf"/>
</dbReference>
<comment type="subcellular location">
    <subcellularLocation>
        <location evidence="1">Cell membrane</location>
        <topology evidence="1">Multi-pass membrane protein</topology>
    </subcellularLocation>
</comment>
<dbReference type="InterPro" id="IPR011066">
    <property type="entry name" value="MscS_channel_C_sf"/>
</dbReference>
<feature type="transmembrane region" description="Helical" evidence="9">
    <location>
        <begin position="616"/>
        <end position="636"/>
    </location>
</feature>
<feature type="transmembrane region" description="Helical" evidence="9">
    <location>
        <begin position="485"/>
        <end position="503"/>
    </location>
</feature>
<keyword evidence="6 9" id="KW-0472">Membrane</keyword>
<feature type="coiled-coil region" evidence="7">
    <location>
        <begin position="122"/>
        <end position="149"/>
    </location>
</feature>
<dbReference type="InterPro" id="IPR006685">
    <property type="entry name" value="MscS_channel_2nd"/>
</dbReference>
<evidence type="ECO:0000256" key="8">
    <source>
        <dbReference type="SAM" id="MobiDB-lite"/>
    </source>
</evidence>
<evidence type="ECO:0000313" key="14">
    <source>
        <dbReference type="EMBL" id="MEW9309420.1"/>
    </source>
</evidence>
<feature type="transmembrane region" description="Helical" evidence="9">
    <location>
        <begin position="731"/>
        <end position="758"/>
    </location>
</feature>
<feature type="transmembrane region" description="Helical" evidence="9">
    <location>
        <begin position="328"/>
        <end position="347"/>
    </location>
</feature>
<feature type="domain" description="DUF3772" evidence="12">
    <location>
        <begin position="254"/>
        <end position="306"/>
    </location>
</feature>
<feature type="transmembrane region" description="Helical" evidence="9">
    <location>
        <begin position="558"/>
        <end position="577"/>
    </location>
</feature>
<feature type="transmembrane region" description="Helical" evidence="9">
    <location>
        <begin position="368"/>
        <end position="398"/>
    </location>
</feature>
<evidence type="ECO:0000259" key="12">
    <source>
        <dbReference type="Pfam" id="PF12607"/>
    </source>
</evidence>
<dbReference type="InterPro" id="IPR052702">
    <property type="entry name" value="MscS-like_channel"/>
</dbReference>
<evidence type="ECO:0000259" key="13">
    <source>
        <dbReference type="Pfam" id="PF21082"/>
    </source>
</evidence>
<gene>
    <name evidence="14" type="ORF">ABXS05_27975</name>
</gene>
<organism evidence="14 15">
    <name type="scientific">Labrys neptuniae</name>
    <dbReference type="NCBI Taxonomy" id="376174"/>
    <lineage>
        <taxon>Bacteria</taxon>
        <taxon>Pseudomonadati</taxon>
        <taxon>Pseudomonadota</taxon>
        <taxon>Alphaproteobacteria</taxon>
        <taxon>Hyphomicrobiales</taxon>
        <taxon>Xanthobacteraceae</taxon>
        <taxon>Labrys</taxon>
    </lineage>
</organism>
<dbReference type="EMBL" id="JBFNQD010000014">
    <property type="protein sequence ID" value="MEW9309420.1"/>
    <property type="molecule type" value="Genomic_DNA"/>
</dbReference>
<comment type="similarity">
    <text evidence="2">Belongs to the MscS (TC 1.A.23) family.</text>
</comment>
<keyword evidence="4 9" id="KW-0812">Transmembrane</keyword>
<dbReference type="InterPro" id="IPR011014">
    <property type="entry name" value="MscS_channel_TM-2"/>
</dbReference>
<dbReference type="Pfam" id="PF21082">
    <property type="entry name" value="MS_channel_3rd"/>
    <property type="match status" value="1"/>
</dbReference>
<dbReference type="Pfam" id="PF00924">
    <property type="entry name" value="MS_channel_2nd"/>
    <property type="match status" value="1"/>
</dbReference>
<feature type="compositionally biased region" description="Low complexity" evidence="8">
    <location>
        <begin position="937"/>
        <end position="948"/>
    </location>
</feature>
<dbReference type="SUPFAM" id="SSF82689">
    <property type="entry name" value="Mechanosensitive channel protein MscS (YggB), C-terminal domain"/>
    <property type="match status" value="1"/>
</dbReference>
<evidence type="ECO:0000256" key="4">
    <source>
        <dbReference type="ARBA" id="ARBA00022692"/>
    </source>
</evidence>
<sequence length="957" mass="102177">MFRSLSRLLLLCSLLFTLLAAPMAARAQDDQALTGFQTGLALDKKSLDDIATQLATITDSGDEAQKSLQDLRETVSRRRADLVALLGTMIPARDKAKAALDAFPPQPKPVDPPEAKATTDARKAASDLLAKLNDVAAETQKQISRADQLGNTITVRPFNNALAREQKSLDDVEAGLTSLPPDQEKASKILDELRGTVDTAVTNLSALQAKVSPLLDQSKARLAQLGEPDPSESADIAETRATQNDLQQQLKDVIKRAGDQSSRAAGFSNTIIELQREQLTGRLLKSGDSPFSAEFWVPVLENLPRAGELARNAFSDHSSYLVSKVNSTSIAIFLLTIAIGYAVTQFLRMRIQRWRLRLPRSKRASRRYVASLDAVLGIAHIMLGVPVGITVAVLAFGFSGLLPEKVLADYGSSLIAASSIGFGLWALAQAVLAEGHAELRLLPLSDWAVRRIGRRMGWLAVALGLSVLLNGVIEHLHADPSLSVARETISAIIYLGIIVSLLIRLRSAPPTVVDGRTLTPDEDLTGLDILRPIGWLSVLVMAVCLAIGYSTLAVAAAVFPLLVLCVVAASYLLTTLVDSALTERLISDVDRRRAVASTIGVTAKQVTFGATLLSGVLRFLIIAFAVGSLGLPFGLYSTDMAPAIQRAYFGFKIGELTISPSSIISGVVLFIIIWAVMRLIKGWLGNTLLPRTSLDSGVQNSIATIIGYLGFILAISAGLSEIGVSWQNIGIVAGGLSVGLGLGLQGIAGNFVSGLILLAERPIRVGDIIAAAGEEGYVRRISVRSTTLETYDRATLIIPNSTLITGSVKNWVYGNTWSRLRIALTVLYDSDIDAVKAAMLAAPEDDPRILPTPRPQVYMTSMDAGLEFELIVMVASMETQVAVKSDLLARIFKNFKAKGIRLQGQGAAAPPQRVILFEPELQAAMTAKLKGDKPEAEAPAAEPAAAKPSTPPAPAGS</sequence>
<keyword evidence="5 9" id="KW-1133">Transmembrane helix</keyword>
<feature type="transmembrane region" description="Helical" evidence="9">
    <location>
        <begin position="456"/>
        <end position="473"/>
    </location>
</feature>
<keyword evidence="3" id="KW-1003">Cell membrane</keyword>
<proteinExistence type="inferred from homology"/>
<evidence type="ECO:0000256" key="9">
    <source>
        <dbReference type="SAM" id="Phobius"/>
    </source>
</evidence>
<comment type="caution">
    <text evidence="14">The sequence shown here is derived from an EMBL/GenBank/DDBJ whole genome shotgun (WGS) entry which is preliminary data.</text>
</comment>
<dbReference type="RefSeq" id="WP_367626135.1">
    <property type="nucleotide sequence ID" value="NZ_JBFNQD010000014.1"/>
</dbReference>
<evidence type="ECO:0000256" key="7">
    <source>
        <dbReference type="SAM" id="Coils"/>
    </source>
</evidence>
<dbReference type="InterPro" id="IPR049278">
    <property type="entry name" value="MS_channel_C"/>
</dbReference>
<dbReference type="InterPro" id="IPR022249">
    <property type="entry name" value="DUF3772"/>
</dbReference>
<evidence type="ECO:0000256" key="2">
    <source>
        <dbReference type="ARBA" id="ARBA00008017"/>
    </source>
</evidence>
<feature type="domain" description="Mechanosensitive ion channel MscS C-terminal" evidence="13">
    <location>
        <begin position="824"/>
        <end position="901"/>
    </location>
</feature>
<feature type="transmembrane region" description="Helical" evidence="9">
    <location>
        <begin position="656"/>
        <end position="680"/>
    </location>
</feature>
<dbReference type="SUPFAM" id="SSF50182">
    <property type="entry name" value="Sm-like ribonucleoproteins"/>
    <property type="match status" value="1"/>
</dbReference>
<feature type="region of interest" description="Disordered" evidence="8">
    <location>
        <begin position="929"/>
        <end position="957"/>
    </location>
</feature>
<dbReference type="InterPro" id="IPR010920">
    <property type="entry name" value="LSM_dom_sf"/>
</dbReference>